<dbReference type="EMBL" id="CP050066">
    <property type="protein sequence ID" value="QIP08989.1"/>
    <property type="molecule type" value="Genomic_DNA"/>
</dbReference>
<reference evidence="2 3" key="1">
    <citation type="journal article" date="2020" name="Int. J. Syst. Evol. Microbiol.">
        <title>Description and complete genome sequences of Bradyrhizobium symbiodeficiens sp. nov., a non-symbiotic bacterium associated with legumes native to Canada.</title>
        <authorList>
            <person name="Bromfield E.S.P."/>
            <person name="Cloutier S."/>
            <person name="Nguyen H.D.T."/>
        </authorList>
    </citation>
    <scope>NUCLEOTIDE SEQUENCE [LARGE SCALE GENOMIC DNA]</scope>
    <source>
        <strain evidence="2 3">101S1MB</strain>
    </source>
</reference>
<name>A0A6G9A9J9_9BRAD</name>
<protein>
    <submittedName>
        <fullName evidence="2">Uncharacterized protein</fullName>
    </submittedName>
</protein>
<evidence type="ECO:0000313" key="3">
    <source>
        <dbReference type="Proteomes" id="UP000500895"/>
    </source>
</evidence>
<gene>
    <name evidence="2" type="ORF">HAV00_23195</name>
</gene>
<sequence>MAGKQKAKTSSKKSDTVGRRSPPPGFRSSTRRAGSGVGFCDTMHFEVSEERIREWAKKGFEVGPA</sequence>
<dbReference type="RefSeq" id="WP_166468881.1">
    <property type="nucleotide sequence ID" value="NZ_CP050066.2"/>
</dbReference>
<feature type="region of interest" description="Disordered" evidence="1">
    <location>
        <begin position="1"/>
        <end position="38"/>
    </location>
</feature>
<proteinExistence type="predicted"/>
<accession>A0A6G9A9J9</accession>
<feature type="compositionally biased region" description="Basic residues" evidence="1">
    <location>
        <begin position="1"/>
        <end position="11"/>
    </location>
</feature>
<evidence type="ECO:0000256" key="1">
    <source>
        <dbReference type="SAM" id="MobiDB-lite"/>
    </source>
</evidence>
<evidence type="ECO:0000313" key="2">
    <source>
        <dbReference type="EMBL" id="QIP08989.1"/>
    </source>
</evidence>
<dbReference type="AlphaFoldDB" id="A0A6G9A9J9"/>
<dbReference type="Proteomes" id="UP000500895">
    <property type="component" value="Chromosome"/>
</dbReference>
<organism evidence="2 3">
    <name type="scientific">Bradyrhizobium symbiodeficiens</name>
    <dbReference type="NCBI Taxonomy" id="1404367"/>
    <lineage>
        <taxon>Bacteria</taxon>
        <taxon>Pseudomonadati</taxon>
        <taxon>Pseudomonadota</taxon>
        <taxon>Alphaproteobacteria</taxon>
        <taxon>Hyphomicrobiales</taxon>
        <taxon>Nitrobacteraceae</taxon>
        <taxon>Bradyrhizobium</taxon>
    </lineage>
</organism>